<dbReference type="InterPro" id="IPR026579">
    <property type="entry name" value="FtsQ"/>
</dbReference>
<dbReference type="PROSITE" id="PS51779">
    <property type="entry name" value="POTRA"/>
    <property type="match status" value="1"/>
</dbReference>
<evidence type="ECO:0000256" key="3">
    <source>
        <dbReference type="ARBA" id="ARBA00022618"/>
    </source>
</evidence>
<proteinExistence type="inferred from homology"/>
<dbReference type="Gene3D" id="3.10.20.310">
    <property type="entry name" value="membrane protein fhac"/>
    <property type="match status" value="1"/>
</dbReference>
<comment type="subcellular location">
    <subcellularLocation>
        <location evidence="8">Cell membrane</location>
        <topology evidence="8">Single-pass type II membrane protein</topology>
    </subcellularLocation>
    <subcellularLocation>
        <location evidence="1">Membrane</location>
    </subcellularLocation>
    <text evidence="8">Localizes to the division septum.</text>
</comment>
<name>A0ABR9RNY7_9ACTN</name>
<accession>A0ABR9RNY7</accession>
<dbReference type="InterPro" id="IPR050487">
    <property type="entry name" value="FtsQ_DivIB"/>
</dbReference>
<evidence type="ECO:0000256" key="1">
    <source>
        <dbReference type="ARBA" id="ARBA00004370"/>
    </source>
</evidence>
<evidence type="ECO:0000313" key="11">
    <source>
        <dbReference type="Proteomes" id="UP000756387"/>
    </source>
</evidence>
<dbReference type="InterPro" id="IPR013685">
    <property type="entry name" value="POTRA_FtsQ_type"/>
</dbReference>
<comment type="function">
    <text evidence="8">Essential cell division protein.</text>
</comment>
<evidence type="ECO:0000256" key="4">
    <source>
        <dbReference type="ARBA" id="ARBA00022692"/>
    </source>
</evidence>
<dbReference type="HAMAP" id="MF_00911">
    <property type="entry name" value="FtsQ_subfam"/>
    <property type="match status" value="1"/>
</dbReference>
<organism evidence="10 11">
    <name type="scientific">Nocardioides malaquae</name>
    <dbReference type="NCBI Taxonomy" id="2773426"/>
    <lineage>
        <taxon>Bacteria</taxon>
        <taxon>Bacillati</taxon>
        <taxon>Actinomycetota</taxon>
        <taxon>Actinomycetes</taxon>
        <taxon>Propionibacteriales</taxon>
        <taxon>Nocardioidaceae</taxon>
        <taxon>Nocardioides</taxon>
    </lineage>
</organism>
<evidence type="ECO:0000256" key="7">
    <source>
        <dbReference type="ARBA" id="ARBA00023306"/>
    </source>
</evidence>
<gene>
    <name evidence="8" type="primary">ftsQ</name>
    <name evidence="10" type="ORF">IEQ44_00975</name>
</gene>
<reference evidence="10 11" key="1">
    <citation type="submission" date="2020-10" db="EMBL/GenBank/DDBJ databases">
        <title>Nocardioides sp. isolated from sludge.</title>
        <authorList>
            <person name="Zhang X."/>
        </authorList>
    </citation>
    <scope>NUCLEOTIDE SEQUENCE [LARGE SCALE GENOMIC DNA]</scope>
    <source>
        <strain evidence="10 11">Y6</strain>
    </source>
</reference>
<feature type="domain" description="POTRA" evidence="9">
    <location>
        <begin position="43"/>
        <end position="111"/>
    </location>
</feature>
<comment type="caution">
    <text evidence="10">The sequence shown here is derived from an EMBL/GenBank/DDBJ whole genome shotgun (WGS) entry which is preliminary data.</text>
</comment>
<keyword evidence="4 8" id="KW-0812">Transmembrane</keyword>
<keyword evidence="5 8" id="KW-1133">Transmembrane helix</keyword>
<keyword evidence="11" id="KW-1185">Reference proteome</keyword>
<dbReference type="Pfam" id="PF08478">
    <property type="entry name" value="POTRA_1"/>
    <property type="match status" value="1"/>
</dbReference>
<dbReference type="InterPro" id="IPR005548">
    <property type="entry name" value="Cell_div_FtsQ/DivIB_C"/>
</dbReference>
<keyword evidence="7 8" id="KW-0131">Cell cycle</keyword>
<sequence length="235" mass="25152">MRRRFARRQWARRWGVWRPLLALVLVLGLVAGGGWLVGFSSVLAVEEVVVEGTDHLSVDDVLAAAAVPVGDPLVRVDVAAVARRVEAMAPVASAEVERDWPHGVRVVVSERVPVAVAWIGGRPRGMDAEGVVFRDFRRAPKGLPTVRVVGDVDREALQQAATVLSALPADLAEDVRRVDVETVDHVSLVLAGGRTVLWGSGEHSEEKAAVLAALLKAHQASRYDVSAPGQPVVAD</sequence>
<evidence type="ECO:0000256" key="8">
    <source>
        <dbReference type="HAMAP-Rule" id="MF_00911"/>
    </source>
</evidence>
<dbReference type="Pfam" id="PF03799">
    <property type="entry name" value="FtsQ_DivIB_C"/>
    <property type="match status" value="1"/>
</dbReference>
<dbReference type="PANTHER" id="PTHR37820">
    <property type="entry name" value="CELL DIVISION PROTEIN DIVIB"/>
    <property type="match status" value="1"/>
</dbReference>
<evidence type="ECO:0000259" key="9">
    <source>
        <dbReference type="PROSITE" id="PS51779"/>
    </source>
</evidence>
<keyword evidence="2 8" id="KW-1003">Cell membrane</keyword>
<evidence type="ECO:0000313" key="10">
    <source>
        <dbReference type="EMBL" id="MBE7323223.1"/>
    </source>
</evidence>
<evidence type="ECO:0000256" key="5">
    <source>
        <dbReference type="ARBA" id="ARBA00022989"/>
    </source>
</evidence>
<dbReference type="PANTHER" id="PTHR37820:SF1">
    <property type="entry name" value="CELL DIVISION PROTEIN FTSQ"/>
    <property type="match status" value="1"/>
</dbReference>
<dbReference type="EMBL" id="JADCSA010000001">
    <property type="protein sequence ID" value="MBE7323223.1"/>
    <property type="molecule type" value="Genomic_DNA"/>
</dbReference>
<protein>
    <recommendedName>
        <fullName evidence="8">Cell division protein FtsQ</fullName>
    </recommendedName>
</protein>
<keyword evidence="6 8" id="KW-0472">Membrane</keyword>
<evidence type="ECO:0000256" key="2">
    <source>
        <dbReference type="ARBA" id="ARBA00022475"/>
    </source>
</evidence>
<dbReference type="InterPro" id="IPR034746">
    <property type="entry name" value="POTRA"/>
</dbReference>
<comment type="similarity">
    <text evidence="8">Belongs to the FtsQ/DivIB family. FtsQ subfamily.</text>
</comment>
<evidence type="ECO:0000256" key="6">
    <source>
        <dbReference type="ARBA" id="ARBA00023136"/>
    </source>
</evidence>
<keyword evidence="3 8" id="KW-0132">Cell division</keyword>
<dbReference type="Proteomes" id="UP000756387">
    <property type="component" value="Unassembled WGS sequence"/>
</dbReference>